<dbReference type="SUPFAM" id="SSF51004">
    <property type="entry name" value="C-terminal (heme d1) domain of cytochrome cd1-nitrite reductase"/>
    <property type="match status" value="1"/>
</dbReference>
<protein>
    <submittedName>
        <fullName evidence="1">Uncharacterized protein</fullName>
    </submittedName>
</protein>
<dbReference type="OrthoDB" id="36913at2"/>
<organism evidence="1 2">
    <name type="scientific">Fervidobacterium thailandense</name>
    <dbReference type="NCBI Taxonomy" id="1008305"/>
    <lineage>
        <taxon>Bacteria</taxon>
        <taxon>Thermotogati</taxon>
        <taxon>Thermotogota</taxon>
        <taxon>Thermotogae</taxon>
        <taxon>Thermotogales</taxon>
        <taxon>Fervidobacteriaceae</taxon>
        <taxon>Fervidobacterium</taxon>
    </lineage>
</organism>
<reference evidence="2" key="1">
    <citation type="submission" date="2016-04" db="EMBL/GenBank/DDBJ databases">
        <title>The genome sequence project of a novel Fervidobacterium isolate from a hot spring in Thailand.</title>
        <authorList>
            <person name="Gonzalez J.M."/>
            <person name="Cuecas A."/>
            <person name="Kanoksilapatham W."/>
        </authorList>
    </citation>
    <scope>NUCLEOTIDE SEQUENCE [LARGE SCALE GENOMIC DNA]</scope>
    <source>
        <strain evidence="2">FC2004</strain>
    </source>
</reference>
<sequence>MRKLLLILSALLVVTSILAWNVDKVYVGIKYSFRNFRTDGKLILVDPFSRRLALYDLENKRIEFSANQFGSFVIAVYDIQDGYLVVDRTSPSVSRLDKEWKTVKRVALPRRIQGAYFDGANLYVLLESGSLYIFDTELNQISTHNFSGSPAYLLVWKSRPFVTYLWNDNADIQFLGDTPREFGLTTPALLEGTYLVDTRGGQLLNLETGKIVKLKPYISSIAFDGNVYYVASQSVSTIYVVNEDKILRSFQVPYTPTTVKKVYDFIVILSAPYNKVMVTRDGSSLDVLETGDYPLEVFEISNGFAVYCSDSGEIWYYTVE</sequence>
<dbReference type="InterPro" id="IPR011048">
    <property type="entry name" value="Haem_d1_sf"/>
</dbReference>
<accession>A0A1E3G1E9</accession>
<keyword evidence="2" id="KW-1185">Reference proteome</keyword>
<comment type="caution">
    <text evidence="1">The sequence shown here is derived from an EMBL/GenBank/DDBJ whole genome shotgun (WGS) entry which is preliminary data.</text>
</comment>
<dbReference type="RefSeq" id="WP_069293615.1">
    <property type="nucleotide sequence ID" value="NZ_CP140110.1"/>
</dbReference>
<dbReference type="EMBL" id="LWAF01000013">
    <property type="protein sequence ID" value="ODN29970.1"/>
    <property type="molecule type" value="Genomic_DNA"/>
</dbReference>
<proteinExistence type="predicted"/>
<evidence type="ECO:0000313" key="2">
    <source>
        <dbReference type="Proteomes" id="UP000094570"/>
    </source>
</evidence>
<gene>
    <name evidence="1" type="ORF">A4H02_07785</name>
</gene>
<dbReference type="Proteomes" id="UP000094570">
    <property type="component" value="Unassembled WGS sequence"/>
</dbReference>
<name>A0A1E3G1E9_9BACT</name>
<dbReference type="STRING" id="1008305.A4H02_07785"/>
<evidence type="ECO:0000313" key="1">
    <source>
        <dbReference type="EMBL" id="ODN29970.1"/>
    </source>
</evidence>
<dbReference type="AlphaFoldDB" id="A0A1E3G1E9"/>